<dbReference type="SUPFAM" id="SSF53474">
    <property type="entry name" value="alpha/beta-Hydrolases"/>
    <property type="match status" value="1"/>
</dbReference>
<dbReference type="InterPro" id="IPR029058">
    <property type="entry name" value="AB_hydrolase_fold"/>
</dbReference>
<accession>A0A3D5J214</accession>
<organism evidence="1 2">
    <name type="scientific">Zunongwangia profunda</name>
    <dbReference type="NCBI Taxonomy" id="398743"/>
    <lineage>
        <taxon>Bacteria</taxon>
        <taxon>Pseudomonadati</taxon>
        <taxon>Bacteroidota</taxon>
        <taxon>Flavobacteriia</taxon>
        <taxon>Flavobacteriales</taxon>
        <taxon>Flavobacteriaceae</taxon>
        <taxon>Zunongwangia</taxon>
    </lineage>
</organism>
<comment type="caution">
    <text evidence="1">The sequence shown here is derived from an EMBL/GenBank/DDBJ whole genome shotgun (WGS) entry which is preliminary data.</text>
</comment>
<name>A0A3D5J214_9FLAO</name>
<dbReference type="AlphaFoldDB" id="A0A3D5J214"/>
<evidence type="ECO:0008006" key="3">
    <source>
        <dbReference type="Google" id="ProtNLM"/>
    </source>
</evidence>
<evidence type="ECO:0000313" key="1">
    <source>
        <dbReference type="EMBL" id="HCV82159.1"/>
    </source>
</evidence>
<protein>
    <recommendedName>
        <fullName evidence="3">Alpha/beta hydrolase</fullName>
    </recommendedName>
</protein>
<proteinExistence type="predicted"/>
<dbReference type="EMBL" id="DPMF01000325">
    <property type="protein sequence ID" value="HCV82159.1"/>
    <property type="molecule type" value="Genomic_DNA"/>
</dbReference>
<evidence type="ECO:0000313" key="2">
    <source>
        <dbReference type="Proteomes" id="UP000264330"/>
    </source>
</evidence>
<reference evidence="1 2" key="1">
    <citation type="journal article" date="2018" name="Nat. Biotechnol.">
        <title>A standardized bacterial taxonomy based on genome phylogeny substantially revises the tree of life.</title>
        <authorList>
            <person name="Parks D.H."/>
            <person name="Chuvochina M."/>
            <person name="Waite D.W."/>
            <person name="Rinke C."/>
            <person name="Skarshewski A."/>
            <person name="Chaumeil P.A."/>
            <person name="Hugenholtz P."/>
        </authorList>
    </citation>
    <scope>NUCLEOTIDE SEQUENCE [LARGE SCALE GENOMIC DNA]</scope>
    <source>
        <strain evidence="1">UBA9359</strain>
    </source>
</reference>
<sequence>MLISYSFFGQITSKINLNKTLSENLEKNEIEIADETRLYINDGTSNELFYYALKPKEKIKGTLILLPPTAQKVENVINNNIELSELTFKNGILLIIPSINYNLYLDSITLNFLNTAFKDAILKYQAPKDKIIIGGFSLGGMNAIRYVELSKENPNSTSINPVAVYGIDPPLDLARIYYSFKRIKELNFSEVAVNEAKDYLAKLNKQFGGSPKEVPNIYSKNSMYSKKKKGGGNAKFLMDTPIRIYSDPDIDWHLKERHTDLYDINALDQTAMINELRISGNKDAEFINALGKGYRLNGMRHPHSWSLAEPNELMDWIIEKLNRNGDTAHN</sequence>
<dbReference type="Proteomes" id="UP000264330">
    <property type="component" value="Unassembled WGS sequence"/>
</dbReference>
<gene>
    <name evidence="1" type="ORF">DGQ38_14020</name>
</gene>